<dbReference type="KEGG" id="smam:Mal15_24140"/>
<organism evidence="1 2">
    <name type="scientific">Stieleria maiorica</name>
    <dbReference type="NCBI Taxonomy" id="2795974"/>
    <lineage>
        <taxon>Bacteria</taxon>
        <taxon>Pseudomonadati</taxon>
        <taxon>Planctomycetota</taxon>
        <taxon>Planctomycetia</taxon>
        <taxon>Pirellulales</taxon>
        <taxon>Pirellulaceae</taxon>
        <taxon>Stieleria</taxon>
    </lineage>
</organism>
<dbReference type="Proteomes" id="UP000321353">
    <property type="component" value="Chromosome"/>
</dbReference>
<dbReference type="SUPFAM" id="SSF63829">
    <property type="entry name" value="Calcium-dependent phosphotriesterase"/>
    <property type="match status" value="1"/>
</dbReference>
<dbReference type="AlphaFoldDB" id="A0A5B9MB09"/>
<accession>A0A5B9MB09</accession>
<gene>
    <name evidence="1" type="ORF">Mal15_24140</name>
</gene>
<evidence type="ECO:0000313" key="2">
    <source>
        <dbReference type="Proteomes" id="UP000321353"/>
    </source>
</evidence>
<proteinExistence type="predicted"/>
<keyword evidence="2" id="KW-1185">Reference proteome</keyword>
<evidence type="ECO:0000313" key="1">
    <source>
        <dbReference type="EMBL" id="QEF98362.1"/>
    </source>
</evidence>
<reference evidence="1 2" key="1">
    <citation type="submission" date="2019-02" db="EMBL/GenBank/DDBJ databases">
        <title>Planctomycetal bacteria perform biofilm scaping via a novel small molecule.</title>
        <authorList>
            <person name="Jeske O."/>
            <person name="Boedeker C."/>
            <person name="Wiegand S."/>
            <person name="Breitling P."/>
            <person name="Kallscheuer N."/>
            <person name="Jogler M."/>
            <person name="Rohde M."/>
            <person name="Petersen J."/>
            <person name="Medema M.H."/>
            <person name="Surup F."/>
            <person name="Jogler C."/>
        </authorList>
    </citation>
    <scope>NUCLEOTIDE SEQUENCE [LARGE SCALE GENOMIC DNA]</scope>
    <source>
        <strain evidence="1 2">Mal15</strain>
    </source>
</reference>
<dbReference type="EMBL" id="CP036264">
    <property type="protein sequence ID" value="QEF98362.1"/>
    <property type="molecule type" value="Genomic_DNA"/>
</dbReference>
<name>A0A5B9MB09_9BACT</name>
<protein>
    <submittedName>
        <fullName evidence="1">Uncharacterized protein</fullName>
    </submittedName>
</protein>
<sequence>MLALKNGMGQVSSAYRQASRYVRKELSGNLKRYVPITIENRIIDRSYEMLGETQLLAATKNGLYLIRSDAVIRLLRGQFYGITRLASKWFVFERLSSTNGRIIEFRVTERGIGKAKQRRGDLDPGCHQIDMIHGGLLVADTYNNRLISYDPSSNKLDELSRSYPPGSLNEGRNSPNYAHLNSIWSDGIHTLAMFHNESTKTGRCSEIASLNDDFQVVKRISTTAGHAHNIMLYQDEFLYCDSKAGTLVHGDREVHRCHYLTRGLSVTPDRIFVGHSQYGKREDRESLKGGIAVLDGEFCDLGTIPLPGMVQEIRAVNTIDLGLSYYATKERLRRPLLNCPNCNLAFAESAVAS</sequence>